<evidence type="ECO:0000256" key="6">
    <source>
        <dbReference type="ARBA" id="ARBA00023012"/>
    </source>
</evidence>
<comment type="caution">
    <text evidence="8">The sequence shown here is derived from an EMBL/GenBank/DDBJ whole genome shotgun (WGS) entry which is preliminary data.</text>
</comment>
<dbReference type="Pfam" id="PF02518">
    <property type="entry name" value="HATPase_c"/>
    <property type="match status" value="1"/>
</dbReference>
<dbReference type="InterPro" id="IPR004358">
    <property type="entry name" value="Sig_transdc_His_kin-like_C"/>
</dbReference>
<dbReference type="InterPro" id="IPR003594">
    <property type="entry name" value="HATPase_dom"/>
</dbReference>
<dbReference type="AlphaFoldDB" id="X0X762"/>
<evidence type="ECO:0000259" key="7">
    <source>
        <dbReference type="PROSITE" id="PS50109"/>
    </source>
</evidence>
<keyword evidence="1" id="KW-0597">Phosphoprotein</keyword>
<proteinExistence type="predicted"/>
<sequence length="99" mass="10806">ASQAADKEDSRVKLDVSMDKTSQNNLIIEVDDNGCGMDEKTRNRLFDPFFTTKSPAEGTGLGLYISNNLIEALGGRIEVESEPGKGSMFRVILPNVGRE</sequence>
<evidence type="ECO:0000256" key="2">
    <source>
        <dbReference type="ARBA" id="ARBA00022679"/>
    </source>
</evidence>
<evidence type="ECO:0000313" key="8">
    <source>
        <dbReference type="EMBL" id="GAG39059.1"/>
    </source>
</evidence>
<dbReference type="GO" id="GO:0005524">
    <property type="term" value="F:ATP binding"/>
    <property type="evidence" value="ECO:0007669"/>
    <property type="project" value="UniProtKB-KW"/>
</dbReference>
<feature type="non-terminal residue" evidence="8">
    <location>
        <position position="1"/>
    </location>
</feature>
<dbReference type="PROSITE" id="PS50109">
    <property type="entry name" value="HIS_KIN"/>
    <property type="match status" value="1"/>
</dbReference>
<dbReference type="PRINTS" id="PR00344">
    <property type="entry name" value="BCTRLSENSOR"/>
</dbReference>
<reference evidence="8" key="1">
    <citation type="journal article" date="2014" name="Front. Microbiol.">
        <title>High frequency of phylogenetically diverse reductive dehalogenase-homologous genes in deep subseafloor sedimentary metagenomes.</title>
        <authorList>
            <person name="Kawai M."/>
            <person name="Futagami T."/>
            <person name="Toyoda A."/>
            <person name="Takaki Y."/>
            <person name="Nishi S."/>
            <person name="Hori S."/>
            <person name="Arai W."/>
            <person name="Tsubouchi T."/>
            <person name="Morono Y."/>
            <person name="Uchiyama I."/>
            <person name="Ito T."/>
            <person name="Fujiyama A."/>
            <person name="Inagaki F."/>
            <person name="Takami H."/>
        </authorList>
    </citation>
    <scope>NUCLEOTIDE SEQUENCE</scope>
    <source>
        <strain evidence="8">Expedition CK06-06</strain>
    </source>
</reference>
<feature type="domain" description="Histidine kinase" evidence="7">
    <location>
        <begin position="1"/>
        <end position="97"/>
    </location>
</feature>
<dbReference type="EMBL" id="BARS01042064">
    <property type="protein sequence ID" value="GAG39059.1"/>
    <property type="molecule type" value="Genomic_DNA"/>
</dbReference>
<dbReference type="SMART" id="SM00387">
    <property type="entry name" value="HATPase_c"/>
    <property type="match status" value="1"/>
</dbReference>
<keyword evidence="6" id="KW-0902">Two-component regulatory system</keyword>
<dbReference type="PANTHER" id="PTHR43065:SF10">
    <property type="entry name" value="PEROXIDE STRESS-ACTIVATED HISTIDINE KINASE MAK3"/>
    <property type="match status" value="1"/>
</dbReference>
<evidence type="ECO:0000256" key="4">
    <source>
        <dbReference type="ARBA" id="ARBA00022777"/>
    </source>
</evidence>
<dbReference type="Gene3D" id="3.30.565.10">
    <property type="entry name" value="Histidine kinase-like ATPase, C-terminal domain"/>
    <property type="match status" value="1"/>
</dbReference>
<gene>
    <name evidence="8" type="ORF">S01H1_63873</name>
</gene>
<keyword evidence="2" id="KW-0808">Transferase</keyword>
<keyword evidence="5" id="KW-0067">ATP-binding</keyword>
<dbReference type="SUPFAM" id="SSF55874">
    <property type="entry name" value="ATPase domain of HSP90 chaperone/DNA topoisomerase II/histidine kinase"/>
    <property type="match status" value="1"/>
</dbReference>
<keyword evidence="3" id="KW-0547">Nucleotide-binding</keyword>
<dbReference type="InterPro" id="IPR036890">
    <property type="entry name" value="HATPase_C_sf"/>
</dbReference>
<organism evidence="8">
    <name type="scientific">marine sediment metagenome</name>
    <dbReference type="NCBI Taxonomy" id="412755"/>
    <lineage>
        <taxon>unclassified sequences</taxon>
        <taxon>metagenomes</taxon>
        <taxon>ecological metagenomes</taxon>
    </lineage>
</organism>
<keyword evidence="4" id="KW-0418">Kinase</keyword>
<dbReference type="PANTHER" id="PTHR43065">
    <property type="entry name" value="SENSOR HISTIDINE KINASE"/>
    <property type="match status" value="1"/>
</dbReference>
<evidence type="ECO:0000256" key="1">
    <source>
        <dbReference type="ARBA" id="ARBA00022553"/>
    </source>
</evidence>
<evidence type="ECO:0000256" key="3">
    <source>
        <dbReference type="ARBA" id="ARBA00022741"/>
    </source>
</evidence>
<dbReference type="InterPro" id="IPR005467">
    <property type="entry name" value="His_kinase_dom"/>
</dbReference>
<evidence type="ECO:0000256" key="5">
    <source>
        <dbReference type="ARBA" id="ARBA00022840"/>
    </source>
</evidence>
<name>X0X762_9ZZZZ</name>
<dbReference type="GO" id="GO:0000160">
    <property type="term" value="P:phosphorelay signal transduction system"/>
    <property type="evidence" value="ECO:0007669"/>
    <property type="project" value="UniProtKB-KW"/>
</dbReference>
<dbReference type="GO" id="GO:0016301">
    <property type="term" value="F:kinase activity"/>
    <property type="evidence" value="ECO:0007669"/>
    <property type="project" value="UniProtKB-KW"/>
</dbReference>
<accession>X0X762</accession>
<protein>
    <recommendedName>
        <fullName evidence="7">Histidine kinase domain-containing protein</fullName>
    </recommendedName>
</protein>